<feature type="domain" description="SAM-dependent MTase RsmB/NOP-type" evidence="5">
    <location>
        <begin position="136"/>
        <end position="386"/>
    </location>
</feature>
<evidence type="ECO:0000313" key="6">
    <source>
        <dbReference type="EMBL" id="KKN84578.1"/>
    </source>
</evidence>
<dbReference type="AlphaFoldDB" id="A0A0F9WZP6"/>
<dbReference type="CDD" id="cd02440">
    <property type="entry name" value="AdoMet_MTases"/>
    <property type="match status" value="1"/>
</dbReference>
<keyword evidence="4" id="KW-0694">RNA-binding</keyword>
<dbReference type="EMBL" id="LAZR01000169">
    <property type="protein sequence ID" value="KKN84578.1"/>
    <property type="molecule type" value="Genomic_DNA"/>
</dbReference>
<dbReference type="InterPro" id="IPR054728">
    <property type="entry name" value="RsmB-like_ferredoxin"/>
</dbReference>
<keyword evidence="3" id="KW-0949">S-adenosyl-L-methionine</keyword>
<dbReference type="GO" id="GO:0003723">
    <property type="term" value="F:RNA binding"/>
    <property type="evidence" value="ECO:0007669"/>
    <property type="project" value="UniProtKB-KW"/>
</dbReference>
<evidence type="ECO:0000256" key="3">
    <source>
        <dbReference type="ARBA" id="ARBA00022691"/>
    </source>
</evidence>
<reference evidence="6" key="1">
    <citation type="journal article" date="2015" name="Nature">
        <title>Complex archaea that bridge the gap between prokaryotes and eukaryotes.</title>
        <authorList>
            <person name="Spang A."/>
            <person name="Saw J.H."/>
            <person name="Jorgensen S.L."/>
            <person name="Zaremba-Niedzwiedzka K."/>
            <person name="Martijn J."/>
            <person name="Lind A.E."/>
            <person name="van Eijk R."/>
            <person name="Schleper C."/>
            <person name="Guy L."/>
            <person name="Ettema T.J."/>
        </authorList>
    </citation>
    <scope>NUCLEOTIDE SEQUENCE</scope>
</reference>
<protein>
    <recommendedName>
        <fullName evidence="5">SAM-dependent MTase RsmB/NOP-type domain-containing protein</fullName>
    </recommendedName>
</protein>
<comment type="caution">
    <text evidence="6">The sequence shown here is derived from an EMBL/GenBank/DDBJ whole genome shotgun (WGS) entry which is preliminary data.</text>
</comment>
<dbReference type="InterPro" id="IPR049560">
    <property type="entry name" value="MeTrfase_RsmB-F_NOP2_cat"/>
</dbReference>
<evidence type="ECO:0000256" key="1">
    <source>
        <dbReference type="ARBA" id="ARBA00022603"/>
    </source>
</evidence>
<accession>A0A0F9WZP6</accession>
<dbReference type="Gene3D" id="3.40.50.150">
    <property type="entry name" value="Vaccinia Virus protein VP39"/>
    <property type="match status" value="1"/>
</dbReference>
<dbReference type="PANTHER" id="PTHR22807">
    <property type="entry name" value="NOP2 YEAST -RELATED NOL1/NOP2/FMU SUN DOMAIN-CONTAINING"/>
    <property type="match status" value="1"/>
</dbReference>
<dbReference type="GO" id="GO:0008173">
    <property type="term" value="F:RNA methyltransferase activity"/>
    <property type="evidence" value="ECO:0007669"/>
    <property type="project" value="InterPro"/>
</dbReference>
<dbReference type="Pfam" id="PF01189">
    <property type="entry name" value="Methyltr_RsmB-F"/>
    <property type="match status" value="1"/>
</dbReference>
<proteinExistence type="predicted"/>
<dbReference type="Pfam" id="PF22458">
    <property type="entry name" value="RsmF-B_ferredox"/>
    <property type="match status" value="1"/>
</dbReference>
<dbReference type="PROSITE" id="PS51686">
    <property type="entry name" value="SAM_MT_RSMB_NOP"/>
    <property type="match status" value="1"/>
</dbReference>
<keyword evidence="2" id="KW-0808">Transferase</keyword>
<name>A0A0F9WZP6_9ZZZZ</name>
<dbReference type="PANTHER" id="PTHR22807:SF53">
    <property type="entry name" value="RIBOSOMAL RNA SMALL SUBUNIT METHYLTRANSFERASE B-RELATED"/>
    <property type="match status" value="1"/>
</dbReference>
<dbReference type="InterPro" id="IPR023267">
    <property type="entry name" value="RCMT"/>
</dbReference>
<dbReference type="InterPro" id="IPR029063">
    <property type="entry name" value="SAM-dependent_MTases_sf"/>
</dbReference>
<keyword evidence="1" id="KW-0489">Methyltransferase</keyword>
<organism evidence="6">
    <name type="scientific">marine sediment metagenome</name>
    <dbReference type="NCBI Taxonomy" id="412755"/>
    <lineage>
        <taxon>unclassified sequences</taxon>
        <taxon>metagenomes</taxon>
        <taxon>ecological metagenomes</taxon>
    </lineage>
</organism>
<dbReference type="PRINTS" id="PR02008">
    <property type="entry name" value="RCMTFAMILY"/>
</dbReference>
<dbReference type="SUPFAM" id="SSF53335">
    <property type="entry name" value="S-adenosyl-L-methionine-dependent methyltransferases"/>
    <property type="match status" value="1"/>
</dbReference>
<evidence type="ECO:0000256" key="4">
    <source>
        <dbReference type="ARBA" id="ARBA00022884"/>
    </source>
</evidence>
<gene>
    <name evidence="6" type="ORF">LCGC14_0286920</name>
</gene>
<sequence length="386" mass="41167">MTPGARISAAIEILNTMADGVPAEQALTRWARGSRYAGSKDRAAVRDHVFDVLRQRRLAAHLGAGETGRALMIGVLRAQGVDLGPLFNGQGHAPLPLSEDETTVPDAPSDPAVLWNLPDWIIPLFQASLGARADTVAQVLQSRAPISVRVNTAQASVANVAQALAEAGIETRANDLCETALTVTAGERKLRNSDSYLHGDVELQDAASQAVVAALPAGTRMLDYCAGGGGKALAMAARRDVSVFAHDIDPRRMIDLPARAERAGATVKQLETDALEGAAPYDVVLCDAPCSGSGSWRRSPEGKWTFTASRLEELTHIQDKILDHAATLTAETGTLAYATCSVLQSENEDRAAAFVARNSGWKQVFSQRFEVDSQGDGFFTAHFQRV</sequence>
<dbReference type="GO" id="GO:0001510">
    <property type="term" value="P:RNA methylation"/>
    <property type="evidence" value="ECO:0007669"/>
    <property type="project" value="InterPro"/>
</dbReference>
<evidence type="ECO:0000256" key="2">
    <source>
        <dbReference type="ARBA" id="ARBA00022679"/>
    </source>
</evidence>
<evidence type="ECO:0000259" key="5">
    <source>
        <dbReference type="PROSITE" id="PS51686"/>
    </source>
</evidence>
<dbReference type="InterPro" id="IPR001678">
    <property type="entry name" value="MeTrfase_RsmB-F_NOP2_dom"/>
</dbReference>